<comment type="caution">
    <text evidence="1">The sequence shown here is derived from an EMBL/GenBank/DDBJ whole genome shotgun (WGS) entry which is preliminary data.</text>
</comment>
<dbReference type="EMBL" id="JABTDW010000001">
    <property type="protein sequence ID" value="NSB14208.1"/>
    <property type="molecule type" value="Genomic_DNA"/>
</dbReference>
<sequence length="374" mass="43406">MNIVELLGITYKEDIISNLIAGLLNESQNFRINFLEKIAKVQNGDLYNVKAKTRITTSVGIPDIVIAIENQEKAIIIIIENKLKAEEGYEQTKRYSQEICKKELYDYSNINMKYENVEFKLIFLTLIPEQIPTSQEFINVTYNDLIDKVNIKLEDDLLNKIYSDFIDTLNEFYKGLDVREDDKVLDVLCEDIDSEKIYIRFMNIMRGLKTNNGLNVYYLGKAGGKGRVSFIAQISKDSWCGNEEVNLKDDVYKVSDQTFDIHFEGSFDIFNKKITLPLHYETDPYIPKDKLIKKSKPEDYKKYGDKRDNIKEIIHDKIDKLNNSNIKKYNGSNQIASINLDIDLNVTVREFKEVIINYMDKVSTMVDEALILVK</sequence>
<evidence type="ECO:0000313" key="1">
    <source>
        <dbReference type="EMBL" id="NSB14208.1"/>
    </source>
</evidence>
<accession>A0AAE5H4Q2</accession>
<protein>
    <recommendedName>
        <fullName evidence="3">PD-(D/E)XK nuclease superfamily protein</fullName>
    </recommendedName>
</protein>
<name>A0AAE5H4Q2_CLOBE</name>
<evidence type="ECO:0008006" key="3">
    <source>
        <dbReference type="Google" id="ProtNLM"/>
    </source>
</evidence>
<dbReference type="InterPro" id="IPR029470">
    <property type="entry name" value="PDDEXK_4"/>
</dbReference>
<reference evidence="1" key="1">
    <citation type="submission" date="2020-06" db="EMBL/GenBank/DDBJ databases">
        <title>Genomic insights into acetone-butanol-ethanol (ABE) fermentation by sequencing solventogenic clostridia strains.</title>
        <authorList>
            <person name="Brown S."/>
        </authorList>
    </citation>
    <scope>NUCLEOTIDE SEQUENCE</scope>
    <source>
        <strain evidence="1">DJ123</strain>
    </source>
</reference>
<evidence type="ECO:0000313" key="2">
    <source>
        <dbReference type="Proteomes" id="UP000822184"/>
    </source>
</evidence>
<dbReference type="Pfam" id="PF14281">
    <property type="entry name" value="PDDEXK_4"/>
    <property type="match status" value="1"/>
</dbReference>
<gene>
    <name evidence="1" type="ORF">BCD95_002467</name>
</gene>
<dbReference type="Proteomes" id="UP000822184">
    <property type="component" value="Unassembled WGS sequence"/>
</dbReference>
<organism evidence="1 2">
    <name type="scientific">Clostridium beijerinckii</name>
    <name type="common">Clostridium MP</name>
    <dbReference type="NCBI Taxonomy" id="1520"/>
    <lineage>
        <taxon>Bacteria</taxon>
        <taxon>Bacillati</taxon>
        <taxon>Bacillota</taxon>
        <taxon>Clostridia</taxon>
        <taxon>Eubacteriales</taxon>
        <taxon>Clostridiaceae</taxon>
        <taxon>Clostridium</taxon>
    </lineage>
</organism>
<dbReference type="AlphaFoldDB" id="A0AAE5H4Q2"/>
<proteinExistence type="predicted"/>
<dbReference type="RefSeq" id="WP_023975007.1">
    <property type="nucleotide sequence ID" value="NZ_JABTDW010000001.1"/>
</dbReference>